<dbReference type="AlphaFoldDB" id="A0A2A4G992"/>
<dbReference type="InterPro" id="IPR029058">
    <property type="entry name" value="AB_hydrolase_fold"/>
</dbReference>
<organism evidence="1 2">
    <name type="scientific">Sediminicola luteus</name>
    <dbReference type="NCBI Taxonomy" id="319238"/>
    <lineage>
        <taxon>Bacteria</taxon>
        <taxon>Pseudomonadati</taxon>
        <taxon>Bacteroidota</taxon>
        <taxon>Flavobacteriia</taxon>
        <taxon>Flavobacteriales</taxon>
        <taxon>Flavobacteriaceae</taxon>
        <taxon>Sediminicola</taxon>
    </lineage>
</organism>
<keyword evidence="2" id="KW-1185">Reference proteome</keyword>
<dbReference type="EMBL" id="NBWU01000003">
    <property type="protein sequence ID" value="PCE64556.1"/>
    <property type="molecule type" value="Genomic_DNA"/>
</dbReference>
<gene>
    <name evidence="1" type="ORF">B7P33_09750</name>
</gene>
<name>A0A2A4G992_9FLAO</name>
<evidence type="ECO:0008006" key="3">
    <source>
        <dbReference type="Google" id="ProtNLM"/>
    </source>
</evidence>
<reference evidence="1 2" key="1">
    <citation type="submission" date="2017-04" db="EMBL/GenBank/DDBJ databases">
        <title>A new member of the family Flavobacteriaceae isolated from ascidians.</title>
        <authorList>
            <person name="Chen L."/>
        </authorList>
    </citation>
    <scope>NUCLEOTIDE SEQUENCE [LARGE SCALE GENOMIC DNA]</scope>
    <source>
        <strain evidence="1 2">HQA918</strain>
    </source>
</reference>
<dbReference type="Proteomes" id="UP000219559">
    <property type="component" value="Unassembled WGS sequence"/>
</dbReference>
<proteinExistence type="predicted"/>
<dbReference type="SUPFAM" id="SSF53474">
    <property type="entry name" value="alpha/beta-Hydrolases"/>
    <property type="match status" value="1"/>
</dbReference>
<accession>A0A2A4G992</accession>
<dbReference type="RefSeq" id="WP_097440671.1">
    <property type="nucleotide sequence ID" value="NZ_KZ300476.1"/>
</dbReference>
<protein>
    <recommendedName>
        <fullName evidence="3">Alpha/beta hydrolase</fullName>
    </recommendedName>
</protein>
<sequence length="172" mass="19533">MKESLLIVSDMYGGQPAWLQDYIDHFETDFSVSYFDCKKEAGIPDHIQTPEEIHQYFVLGGIGHAVQKLLESETKPGNILAFSIGGTIAWKAILKGLPCTRLYCISATRLRYKTQRPDCPIRLIYGEEDTHRPSTTWFNQMGIDPTIIPNQGHTLYQAPSLLLSDIQSFFKH</sequence>
<dbReference type="OrthoDB" id="1118894at2"/>
<evidence type="ECO:0000313" key="1">
    <source>
        <dbReference type="EMBL" id="PCE64556.1"/>
    </source>
</evidence>
<evidence type="ECO:0000313" key="2">
    <source>
        <dbReference type="Proteomes" id="UP000219559"/>
    </source>
</evidence>
<comment type="caution">
    <text evidence="1">The sequence shown here is derived from an EMBL/GenBank/DDBJ whole genome shotgun (WGS) entry which is preliminary data.</text>
</comment>